<dbReference type="InterPro" id="IPR050173">
    <property type="entry name" value="ABC_transporter_C-like"/>
</dbReference>
<keyword evidence="7 9" id="KW-0472">Membrane</keyword>
<feature type="compositionally biased region" description="Acidic residues" evidence="8">
    <location>
        <begin position="1914"/>
        <end position="1934"/>
    </location>
</feature>
<feature type="compositionally biased region" description="Acidic residues" evidence="8">
    <location>
        <begin position="334"/>
        <end position="343"/>
    </location>
</feature>
<evidence type="ECO:0000256" key="1">
    <source>
        <dbReference type="ARBA" id="ARBA00004370"/>
    </source>
</evidence>
<feature type="region of interest" description="Disordered" evidence="8">
    <location>
        <begin position="974"/>
        <end position="1054"/>
    </location>
</feature>
<proteinExistence type="predicted"/>
<feature type="transmembrane region" description="Helical" evidence="9">
    <location>
        <begin position="263"/>
        <end position="285"/>
    </location>
</feature>
<feature type="compositionally biased region" description="Acidic residues" evidence="8">
    <location>
        <begin position="828"/>
        <end position="838"/>
    </location>
</feature>
<feature type="region of interest" description="Disordered" evidence="8">
    <location>
        <begin position="1377"/>
        <end position="1492"/>
    </location>
</feature>
<feature type="compositionally biased region" description="Basic and acidic residues" evidence="8">
    <location>
        <begin position="1833"/>
        <end position="1869"/>
    </location>
</feature>
<feature type="compositionally biased region" description="Basic residues" evidence="8">
    <location>
        <begin position="771"/>
        <end position="784"/>
    </location>
</feature>
<feature type="compositionally biased region" description="Basic and acidic residues" evidence="8">
    <location>
        <begin position="428"/>
        <end position="437"/>
    </location>
</feature>
<dbReference type="SUPFAM" id="SSF52540">
    <property type="entry name" value="P-loop containing nucleoside triphosphate hydrolases"/>
    <property type="match status" value="1"/>
</dbReference>
<dbReference type="SUPFAM" id="SSF90123">
    <property type="entry name" value="ABC transporter transmembrane region"/>
    <property type="match status" value="1"/>
</dbReference>
<feature type="compositionally biased region" description="Basic and acidic residues" evidence="8">
    <location>
        <begin position="982"/>
        <end position="994"/>
    </location>
</feature>
<keyword evidence="2" id="KW-0813">Transport</keyword>
<feature type="compositionally biased region" description="Polar residues" evidence="8">
    <location>
        <begin position="1028"/>
        <end position="1038"/>
    </location>
</feature>
<feature type="transmembrane region" description="Helical" evidence="9">
    <location>
        <begin position="2705"/>
        <end position="2727"/>
    </location>
</feature>
<gene>
    <name evidence="12" type="ORF">TGRUB_208050A</name>
</gene>
<feature type="compositionally biased region" description="Acidic residues" evidence="8">
    <location>
        <begin position="499"/>
        <end position="511"/>
    </location>
</feature>
<feature type="compositionally biased region" description="Basic and acidic residues" evidence="8">
    <location>
        <begin position="1128"/>
        <end position="1142"/>
    </location>
</feature>
<dbReference type="Proteomes" id="UP000028834">
    <property type="component" value="Unassembled WGS sequence"/>
</dbReference>
<feature type="compositionally biased region" description="Basic and acidic residues" evidence="8">
    <location>
        <begin position="785"/>
        <end position="796"/>
    </location>
</feature>
<feature type="compositionally biased region" description="Basic and acidic residues" evidence="8">
    <location>
        <begin position="760"/>
        <end position="770"/>
    </location>
</feature>
<evidence type="ECO:0000256" key="8">
    <source>
        <dbReference type="SAM" id="MobiDB-lite"/>
    </source>
</evidence>
<dbReference type="VEuPathDB" id="ToxoDB:TGRUB_208050A"/>
<dbReference type="PROSITE" id="PS50929">
    <property type="entry name" value="ABC_TM1F"/>
    <property type="match status" value="1"/>
</dbReference>
<dbReference type="SMART" id="SM00382">
    <property type="entry name" value="AAA"/>
    <property type="match status" value="1"/>
</dbReference>
<evidence type="ECO:0000313" key="12">
    <source>
        <dbReference type="EMBL" id="KFG60619.1"/>
    </source>
</evidence>
<evidence type="ECO:0000256" key="6">
    <source>
        <dbReference type="ARBA" id="ARBA00022989"/>
    </source>
</evidence>
<feature type="compositionally biased region" description="Low complexity" evidence="8">
    <location>
        <begin position="1457"/>
        <end position="1466"/>
    </location>
</feature>
<comment type="caution">
    <text evidence="12">The sequence shown here is derived from an EMBL/GenBank/DDBJ whole genome shotgun (WGS) entry which is preliminary data.</text>
</comment>
<feature type="compositionally biased region" description="Basic and acidic residues" evidence="8">
    <location>
        <begin position="444"/>
        <end position="467"/>
    </location>
</feature>
<evidence type="ECO:0000256" key="5">
    <source>
        <dbReference type="ARBA" id="ARBA00022840"/>
    </source>
</evidence>
<evidence type="ECO:0000259" key="10">
    <source>
        <dbReference type="PROSITE" id="PS50893"/>
    </source>
</evidence>
<feature type="compositionally biased region" description="Polar residues" evidence="8">
    <location>
        <begin position="2215"/>
        <end position="2227"/>
    </location>
</feature>
<evidence type="ECO:0000256" key="4">
    <source>
        <dbReference type="ARBA" id="ARBA00022741"/>
    </source>
</evidence>
<accession>A0A086LVF1</accession>
<feature type="compositionally biased region" description="Basic and acidic residues" evidence="8">
    <location>
        <begin position="344"/>
        <end position="357"/>
    </location>
</feature>
<feature type="compositionally biased region" description="Basic and acidic residues" evidence="8">
    <location>
        <begin position="1878"/>
        <end position="1896"/>
    </location>
</feature>
<dbReference type="PROSITE" id="PS50893">
    <property type="entry name" value="ABC_TRANSPORTER_2"/>
    <property type="match status" value="1"/>
</dbReference>
<feature type="region of interest" description="Disordered" evidence="8">
    <location>
        <begin position="756"/>
        <end position="852"/>
    </location>
</feature>
<feature type="domain" description="ABC transmembrane type-1" evidence="11">
    <location>
        <begin position="1168"/>
        <end position="1353"/>
    </location>
</feature>
<reference evidence="12 13" key="1">
    <citation type="submission" date="2014-05" db="EMBL/GenBank/DDBJ databases">
        <authorList>
            <person name="Sibley D."/>
            <person name="Venepally P."/>
            <person name="Karamycheva S."/>
            <person name="Hadjithomas M."/>
            <person name="Khan A."/>
            <person name="Brunk B."/>
            <person name="Roos D."/>
            <person name="Caler E."/>
            <person name="Lorenzi H."/>
        </authorList>
    </citation>
    <scope>NUCLEOTIDE SEQUENCE [LARGE SCALE GENOMIC DNA]</scope>
    <source>
        <strain evidence="12 13">RUB</strain>
    </source>
</reference>
<evidence type="ECO:0000256" key="9">
    <source>
        <dbReference type="SAM" id="Phobius"/>
    </source>
</evidence>
<dbReference type="EC" id="3.6.3.44" evidence="12"/>
<dbReference type="Gene3D" id="3.40.50.300">
    <property type="entry name" value="P-loop containing nucleotide triphosphate hydrolases"/>
    <property type="match status" value="1"/>
</dbReference>
<feature type="compositionally biased region" description="Basic and acidic residues" evidence="8">
    <location>
        <begin position="2294"/>
        <end position="2318"/>
    </location>
</feature>
<feature type="region of interest" description="Disordered" evidence="8">
    <location>
        <begin position="1128"/>
        <end position="1162"/>
    </location>
</feature>
<dbReference type="OrthoDB" id="6500128at2759"/>
<feature type="region of interest" description="Disordered" evidence="8">
    <location>
        <begin position="323"/>
        <end position="539"/>
    </location>
</feature>
<keyword evidence="3 9" id="KW-0812">Transmembrane</keyword>
<feature type="compositionally biased region" description="Low complexity" evidence="8">
    <location>
        <begin position="400"/>
        <end position="410"/>
    </location>
</feature>
<feature type="region of interest" description="Disordered" evidence="8">
    <location>
        <begin position="2427"/>
        <end position="2460"/>
    </location>
</feature>
<feature type="region of interest" description="Disordered" evidence="8">
    <location>
        <begin position="2255"/>
        <end position="2368"/>
    </location>
</feature>
<feature type="region of interest" description="Disordered" evidence="8">
    <location>
        <begin position="2187"/>
        <end position="2238"/>
    </location>
</feature>
<feature type="compositionally biased region" description="Low complexity" evidence="8">
    <location>
        <begin position="659"/>
        <end position="669"/>
    </location>
</feature>
<feature type="compositionally biased region" description="Basic and acidic residues" evidence="8">
    <location>
        <begin position="1467"/>
        <end position="1479"/>
    </location>
</feature>
<evidence type="ECO:0000259" key="11">
    <source>
        <dbReference type="PROSITE" id="PS50929"/>
    </source>
</evidence>
<feature type="region of interest" description="Disordered" evidence="8">
    <location>
        <begin position="570"/>
        <end position="621"/>
    </location>
</feature>
<feature type="compositionally biased region" description="Basic and acidic residues" evidence="8">
    <location>
        <begin position="376"/>
        <end position="386"/>
    </location>
</feature>
<dbReference type="PROSITE" id="PS00211">
    <property type="entry name" value="ABC_TRANSPORTER_1"/>
    <property type="match status" value="1"/>
</dbReference>
<evidence type="ECO:0000313" key="13">
    <source>
        <dbReference type="Proteomes" id="UP000028834"/>
    </source>
</evidence>
<feature type="compositionally biased region" description="Pro residues" evidence="8">
    <location>
        <begin position="670"/>
        <end position="682"/>
    </location>
</feature>
<dbReference type="InterPro" id="IPR017871">
    <property type="entry name" value="ABC_transporter-like_CS"/>
</dbReference>
<feature type="compositionally biased region" description="Low complexity" evidence="8">
    <location>
        <begin position="840"/>
        <end position="852"/>
    </location>
</feature>
<keyword evidence="6 9" id="KW-1133">Transmembrane helix</keyword>
<protein>
    <submittedName>
        <fullName evidence="12">Putative ABC transporter</fullName>
        <ecNumber evidence="12">3.6.3.44</ecNumber>
    </submittedName>
</protein>
<dbReference type="GO" id="GO:0016020">
    <property type="term" value="C:membrane"/>
    <property type="evidence" value="ECO:0007669"/>
    <property type="project" value="UniProtKB-SubCell"/>
</dbReference>
<dbReference type="InterPro" id="IPR003593">
    <property type="entry name" value="AAA+_ATPase"/>
</dbReference>
<name>A0A086LVF1_TOXGO</name>
<feature type="region of interest" description="Disordered" evidence="8">
    <location>
        <begin position="1821"/>
        <end position="1934"/>
    </location>
</feature>
<dbReference type="Gene3D" id="1.20.1560.10">
    <property type="entry name" value="ABC transporter type 1, transmembrane domain"/>
    <property type="match status" value="1"/>
</dbReference>
<feature type="compositionally biased region" description="Low complexity" evidence="8">
    <location>
        <begin position="2427"/>
        <end position="2437"/>
    </location>
</feature>
<sequence>MDCGKGDCSSSSAEERSSLKLSLWPIPHSSLSSSSSAASASRSSSSPSSMLSFAWFSSCLFLPFLGGSASSDEDDLGKAEAFLKALEAERRRAPTAPSLLRALHASKLLYPAYLLGLLRLLEALLAACLPLLLRSLVAAVEAPLPVGRAFRNSCLPSEAPDAPLVSLHAATACAAAATGASSPWGSVHATALGASLLHPASSQDARDPGVEAWGATAAYPCLLSFFSSPFASFAAEGTDAVEPLAFDAHLCGAEPSLESRVNLVLLLAVSMVVCSLLHVAVGVYLGQRMRRVALEVKVALLAAAFRVTLEPRRRDEVICESKAVRPGRSSGERGEEDEEDANANEDRNALERGEASEGYRVIKRSTSVDHLPFASRGRDAPRERRSGTSSSLSDARTRTRQSSAAASDATETPEVEKASRTTPWRGVLHSEGEETRAAKGSRRAPREAEASERSEEEAKQNPDEQPRKGRATPNRAGRGPATEAKGLHLKTATVGRESAEDEGEAGTDEVSDTPPERIFRHRAWPGAAPSEEIEAQLCDGERAELQSTTRRFECESLHGCTVHASSTVAVPPMASSFPSSSSSSASSSSSSSSSSSASSTSSSSSASSAVSPMPSPSSLAACSPSLASLEVSGLAPCRTLQAPAASFFGSRDLLSARSSLPQSHSLPSPFLRPPLRAAPPATPGARPQATSHSLHARGLEQAAASLPPVPLHARVRGAIESAASHAIRRTMSVVEGLNTTALDVASSAVATAAATAQLVRGDRSRGPAEGRRRRVDARAGRRARGIGEKEPARNVEEDSSCGDFSGVDSDLASSVDERPSSSDSSASWEEDGEVDVELDASAPWESSPSSRSIKADVAELSSSRSSSAAAEELCPSGARLPWRSQVAANALTRFAWRPEVLTSCLRDRRGTERRRSSGDLSAVAAAAAAATLAVFRSPLAFSSRGKEGGEDNKTLNARGEAADLRAQVYTQFGRADGIPGEGTREQQYGERDSEFAPPRFCARESEQSLGDDEEDGGAGARSRGPATLRTTAGVQTPGESARDAESSAPAPSGVCASGDRGNAIYEASSSFVFPLRRCSSAPALPHFLSDLSLFSARQEAPSKAGCNVSRANASRASRWFSGVAFRKDKERTADGSTREPRQEGGASPPKKQRHKRERGPRSGAVPVELTTLLSVDGERIQGGVCTLHEAWATPLTLGITLWLIYVQIPKAFLPGLIVIAVCLLLQILLTRHLRHLTRRLMVCRDARLHACREFFAQFRHVKLLCLERFAYRRLRVLRHHELQRLKWRYYLHAIGSYFFICTPLVVKVVVLFSLVCSHQKLTAASNIFSSLALIDRALNALNSLPVLLAEFTAAAVSFSRFSAFLATHWRAADPALSLPTGGESQGAWKKRRPPRLTCVREAPAERDERRGRTEERIREALPGKETTTPAGRARTDAKEGTASSGSWGRTRGRETAAEAAGGLTETAADKQSFRPRDESLVSANTGQTGDRRFSREKAETLHALSSLSGIPTEGWAQTGAVPVPSSAVSKSSSVCRCSSSSSSRDCLAGECTPRAVPASANAFSDSSSYRSQARVSMPLGSPGRSKCLIRLSRCYFAWHSLTPSELEEFAQSCSTVPSLRSSFCCSFGSSSASFSSPSLLSSSSVSFSSPSLLSSSSASFSSPSLLSSSSASFSSPSLLSSSSASFSSPPLLSSSSASFSSPPLLSSSSASFSSPPLLSSSSASLSSPSLLASSSASFSSSSSSCFSSSSGAFPASAASAGALVSRSKVVLKNINLSVHAGELTVVVGPSGGGKSSLLCALIGELVLLHGSVAVAGERPEEVLEGSGVFPVHRQGDERPNPTGRSSEEVEQEKSRDTTRNSGLARERSRAGTSSRVTRTREEDGAHREVQKERGEAWRNGQEGGEEGGRRGEEPGDEGDSEEAEHEQDDAEDSEAMEGIQVGYAAQQPWLFRGTVRENILFGRSFDAGAYHKVLTACALHSDLAKLACKDMTELDSGGQCLSGGQRTRVGLARALYGAALAASASAASSSLSSSSPSAASGSSVVSSSFVSSPPLCLKSRASGGFGGRAEGASDLSVKRLRVGRSAAGGRPLQRAERRTTGKAKPAFLFLIDDPFSSLDAVTATWIWRHVFADGGILSGQSVVLVTHAAFLNTVRDPPISSLLYMEGGYLAPLLSTTRAPFLPSSLCATRTSRDPQMSGGSSPRSLSPSFSPSSQEATRSRGLQASSAGVEKKPAEPGEARLCLQKDASEACGGFALPDWRAGTPEKERGTGGGRVCRAWNDDLDGSSDATPDCQKKGCKIPEKDKRDEEEQSDDSRVKQQVRRVFEAQDPNTSEATKSLPSPTTKTDVDNARQSCQSPPTRSPTSLVVEANMPDSSDAFLRCRPVAAGGVSMKTTQSLPSSSSLQHELSTAASAVAWPCAEDFTSTSEGRSSSYGSLVANPPARAPGGASAETRGDERARGRILLRLKESTEPRAEGDVSSSCEVCGQGEQVKTPFYHREKSGAALGYAGRKGVTGGRVDACRSAGPGDERRLALQSELEKRLSVSAVSLGRGGVPRTGVETLRGKPSGKEKEKSRQGDAFDRTLWGVYIRAAGARRVVGVLLACMLHAYGSAFCDYWVKCWTTNRLPFLLPRPWETLFSSFVSSASVAEPGNSLLTSLRSALCALPSLGVSSGAFSSGAWKPACDSGDFSAEGGHTWKDVSFLFVYFVVACVSILLCVCTTFGYVRCGLSAAQALHERMLAALLRYRKRLVKNDGL</sequence>
<dbReference type="PANTHER" id="PTHR24223">
    <property type="entry name" value="ATP-BINDING CASSETTE SUB-FAMILY C"/>
    <property type="match status" value="1"/>
</dbReference>
<dbReference type="GO" id="GO:0005524">
    <property type="term" value="F:ATP binding"/>
    <property type="evidence" value="ECO:0007669"/>
    <property type="project" value="UniProtKB-KW"/>
</dbReference>
<dbReference type="Pfam" id="PF00005">
    <property type="entry name" value="ABC_tran"/>
    <property type="match status" value="1"/>
</dbReference>
<feature type="region of interest" description="Disordered" evidence="8">
    <location>
        <begin position="2557"/>
        <end position="2577"/>
    </location>
</feature>
<dbReference type="GO" id="GO:0140359">
    <property type="term" value="F:ABC-type transporter activity"/>
    <property type="evidence" value="ECO:0007669"/>
    <property type="project" value="InterPro"/>
</dbReference>
<feature type="domain" description="ABC transporter" evidence="10">
    <location>
        <begin position="1755"/>
        <end position="2107"/>
    </location>
</feature>
<keyword evidence="12" id="KW-0378">Hydrolase</keyword>
<feature type="region of interest" description="Disordered" evidence="8">
    <location>
        <begin position="659"/>
        <end position="694"/>
    </location>
</feature>
<dbReference type="Pfam" id="PF00664">
    <property type="entry name" value="ABC_membrane"/>
    <property type="match status" value="1"/>
</dbReference>
<keyword evidence="5" id="KW-0067">ATP-binding</keyword>
<keyword evidence="4" id="KW-0547">Nucleotide-binding</keyword>
<evidence type="ECO:0000256" key="2">
    <source>
        <dbReference type="ARBA" id="ARBA00022448"/>
    </source>
</evidence>
<evidence type="ECO:0000256" key="7">
    <source>
        <dbReference type="ARBA" id="ARBA00023136"/>
    </source>
</evidence>
<feature type="compositionally biased region" description="Low complexity" evidence="8">
    <location>
        <begin position="2198"/>
        <end position="2214"/>
    </location>
</feature>
<organism evidence="12 13">
    <name type="scientific">Toxoplasma gondii RUB</name>
    <dbReference type="NCBI Taxonomy" id="935652"/>
    <lineage>
        <taxon>Eukaryota</taxon>
        <taxon>Sar</taxon>
        <taxon>Alveolata</taxon>
        <taxon>Apicomplexa</taxon>
        <taxon>Conoidasida</taxon>
        <taxon>Coccidia</taxon>
        <taxon>Eucoccidiorida</taxon>
        <taxon>Eimeriorina</taxon>
        <taxon>Sarcocystidae</taxon>
        <taxon>Toxoplasma</taxon>
    </lineage>
</organism>
<feature type="compositionally biased region" description="Polar residues" evidence="8">
    <location>
        <begin position="2330"/>
        <end position="2366"/>
    </location>
</feature>
<feature type="transmembrane region" description="Helical" evidence="9">
    <location>
        <begin position="1211"/>
        <end position="1229"/>
    </location>
</feature>
<dbReference type="EMBL" id="AFYV02001850">
    <property type="protein sequence ID" value="KFG60619.1"/>
    <property type="molecule type" value="Genomic_DNA"/>
</dbReference>
<dbReference type="GO" id="GO:0016887">
    <property type="term" value="F:ATP hydrolysis activity"/>
    <property type="evidence" value="ECO:0007669"/>
    <property type="project" value="InterPro"/>
</dbReference>
<comment type="subcellular location">
    <subcellularLocation>
        <location evidence="1">Membrane</location>
    </subcellularLocation>
</comment>
<dbReference type="InterPro" id="IPR027417">
    <property type="entry name" value="P-loop_NTPase"/>
</dbReference>
<dbReference type="InterPro" id="IPR036640">
    <property type="entry name" value="ABC1_TM_sf"/>
</dbReference>
<dbReference type="InterPro" id="IPR011527">
    <property type="entry name" value="ABC1_TM_dom"/>
</dbReference>
<feature type="compositionally biased region" description="Basic and acidic residues" evidence="8">
    <location>
        <begin position="1402"/>
        <end position="1422"/>
    </location>
</feature>
<feature type="transmembrane region" description="Helical" evidence="9">
    <location>
        <begin position="1289"/>
        <end position="1315"/>
    </location>
</feature>
<dbReference type="InterPro" id="IPR003439">
    <property type="entry name" value="ABC_transporter-like_ATP-bd"/>
</dbReference>
<evidence type="ECO:0000256" key="3">
    <source>
        <dbReference type="ARBA" id="ARBA00022692"/>
    </source>
</evidence>